<dbReference type="GO" id="GO:0042578">
    <property type="term" value="F:phosphoric ester hydrolase activity"/>
    <property type="evidence" value="ECO:0007669"/>
    <property type="project" value="UniProtKB-ARBA"/>
</dbReference>
<gene>
    <name evidence="3" type="ORF">BDD16_002717</name>
</gene>
<evidence type="ECO:0000256" key="1">
    <source>
        <dbReference type="ARBA" id="ARBA00022801"/>
    </source>
</evidence>
<dbReference type="Pfam" id="PF04185">
    <property type="entry name" value="Phosphoesterase"/>
    <property type="match status" value="1"/>
</dbReference>
<dbReference type="Proteomes" id="UP000518288">
    <property type="component" value="Unassembled WGS sequence"/>
</dbReference>
<dbReference type="RefSeq" id="WP_179634466.1">
    <property type="nucleotide sequence ID" value="NZ_JACCFH010000001.1"/>
</dbReference>
<dbReference type="InterPro" id="IPR007312">
    <property type="entry name" value="Phosphoesterase"/>
</dbReference>
<protein>
    <recommendedName>
        <fullName evidence="5">Acid phosphatase</fullName>
    </recommendedName>
</protein>
<keyword evidence="2" id="KW-0732">Signal</keyword>
<evidence type="ECO:0000313" key="3">
    <source>
        <dbReference type="EMBL" id="NYG33731.1"/>
    </source>
</evidence>
<proteinExistence type="predicted"/>
<evidence type="ECO:0000313" key="4">
    <source>
        <dbReference type="Proteomes" id="UP000518288"/>
    </source>
</evidence>
<dbReference type="PANTHER" id="PTHR31956">
    <property type="entry name" value="NON-SPECIFIC PHOSPHOLIPASE C4-RELATED"/>
    <property type="match status" value="1"/>
</dbReference>
<accession>A0A7Y9U7P5</accession>
<comment type="caution">
    <text evidence="3">The sequence shown here is derived from an EMBL/GenBank/DDBJ whole genome shotgun (WGS) entry which is preliminary data.</text>
</comment>
<organism evidence="3 4">
    <name type="scientific">Sphaerotilus montanus</name>
    <dbReference type="NCBI Taxonomy" id="522889"/>
    <lineage>
        <taxon>Bacteria</taxon>
        <taxon>Pseudomonadati</taxon>
        <taxon>Pseudomonadota</taxon>
        <taxon>Betaproteobacteria</taxon>
        <taxon>Burkholderiales</taxon>
        <taxon>Sphaerotilaceae</taxon>
        <taxon>Sphaerotilus</taxon>
    </lineage>
</organism>
<dbReference type="PANTHER" id="PTHR31956:SF1">
    <property type="entry name" value="NON-SPECIFIC PHOSPHOLIPASE C1"/>
    <property type="match status" value="1"/>
</dbReference>
<sequence>MPVTAAKRLAWGAVLAAALAGWTAAARAAPHDHIVVVVLENRSADAGGEQRIWGNPAMPFLNGLANDPQHGARFSSAYAAETPYRRIPAGFKGPLSARPSQPNYLYLFSASHQGVLPAWFADPTSPYRADVRMASNGDALPGKRDDQPAGIGNRLIPAERRPFSTANLGAALRQTGKTFLSFSESLPHPLWDGEGDTNPLTDHYRRKHNPAINWIDFGPAQTPRAVPEAQRRFLLPVEVNLGFRATQDPSGRRWRGFAEDDHGRPLDFSALPSVSIVVPDEQHDAHSASLADADDWLRRHIGPYATWARTHNSLLIVTFDEDGSTDTSQGDGYRTGRHTVATLFHGAGVRPGVYGERIDALNVLATVLHDQGLLESFRRDFLATCTEDRATCAREHANLRPITDVFGRGQPLTEIPAVR</sequence>
<keyword evidence="1" id="KW-0378">Hydrolase</keyword>
<keyword evidence="4" id="KW-1185">Reference proteome</keyword>
<dbReference type="AlphaFoldDB" id="A0A7Y9U7P5"/>
<name>A0A7Y9U7P5_9BURK</name>
<evidence type="ECO:0000256" key="2">
    <source>
        <dbReference type="SAM" id="SignalP"/>
    </source>
</evidence>
<feature type="signal peptide" evidence="2">
    <location>
        <begin position="1"/>
        <end position="28"/>
    </location>
</feature>
<feature type="chain" id="PRO_5030832049" description="Acid phosphatase" evidence="2">
    <location>
        <begin position="29"/>
        <end position="419"/>
    </location>
</feature>
<dbReference type="EMBL" id="JACCFH010000001">
    <property type="protein sequence ID" value="NYG33731.1"/>
    <property type="molecule type" value="Genomic_DNA"/>
</dbReference>
<evidence type="ECO:0008006" key="5">
    <source>
        <dbReference type="Google" id="ProtNLM"/>
    </source>
</evidence>
<reference evidence="3 4" key="1">
    <citation type="submission" date="2020-07" db="EMBL/GenBank/DDBJ databases">
        <title>Genomic Encyclopedia of Archaeal and Bacterial Type Strains, Phase II (KMG-II): from individual species to whole genera.</title>
        <authorList>
            <person name="Goeker M."/>
        </authorList>
    </citation>
    <scope>NUCLEOTIDE SEQUENCE [LARGE SCALE GENOMIC DNA]</scope>
    <source>
        <strain evidence="3 4">DSM 21226</strain>
    </source>
</reference>